<organism evidence="9 10">
    <name type="scientific">Tsukamurella pseudospumae</name>
    <dbReference type="NCBI Taxonomy" id="239498"/>
    <lineage>
        <taxon>Bacteria</taxon>
        <taxon>Bacillati</taxon>
        <taxon>Actinomycetota</taxon>
        <taxon>Actinomycetes</taxon>
        <taxon>Mycobacteriales</taxon>
        <taxon>Tsukamurellaceae</taxon>
        <taxon>Tsukamurella</taxon>
    </lineage>
</organism>
<dbReference type="Pfam" id="PF20239">
    <property type="entry name" value="DUF6596"/>
    <property type="match status" value="1"/>
</dbReference>
<evidence type="ECO:0000256" key="5">
    <source>
        <dbReference type="ARBA" id="ARBA00023163"/>
    </source>
</evidence>
<dbReference type="Gene3D" id="1.10.1740.10">
    <property type="match status" value="1"/>
</dbReference>
<dbReference type="InterPro" id="IPR013325">
    <property type="entry name" value="RNA_pol_sigma_r2"/>
</dbReference>
<evidence type="ECO:0000259" key="7">
    <source>
        <dbReference type="Pfam" id="PF08281"/>
    </source>
</evidence>
<gene>
    <name evidence="9" type="ORF">AXK60_02015</name>
</gene>
<keyword evidence="3" id="KW-0731">Sigma factor</keyword>
<evidence type="ECO:0000256" key="2">
    <source>
        <dbReference type="ARBA" id="ARBA00023015"/>
    </source>
</evidence>
<dbReference type="SUPFAM" id="SSF88946">
    <property type="entry name" value="Sigma2 domain of RNA polymerase sigma factors"/>
    <property type="match status" value="1"/>
</dbReference>
<evidence type="ECO:0000313" key="9">
    <source>
        <dbReference type="EMBL" id="KXP14687.1"/>
    </source>
</evidence>
<accession>A0A138AW42</accession>
<dbReference type="GO" id="GO:0006352">
    <property type="term" value="P:DNA-templated transcription initiation"/>
    <property type="evidence" value="ECO:0007669"/>
    <property type="project" value="InterPro"/>
</dbReference>
<feature type="domain" description="DUF6596" evidence="8">
    <location>
        <begin position="177"/>
        <end position="277"/>
    </location>
</feature>
<dbReference type="InterPro" id="IPR013324">
    <property type="entry name" value="RNA_pol_sigma_r3/r4-like"/>
</dbReference>
<feature type="domain" description="RNA polymerase sigma-70 region 2" evidence="6">
    <location>
        <begin position="10"/>
        <end position="73"/>
    </location>
</feature>
<evidence type="ECO:0000259" key="8">
    <source>
        <dbReference type="Pfam" id="PF20239"/>
    </source>
</evidence>
<dbReference type="GO" id="GO:0016987">
    <property type="term" value="F:sigma factor activity"/>
    <property type="evidence" value="ECO:0007669"/>
    <property type="project" value="UniProtKB-KW"/>
</dbReference>
<dbReference type="AlphaFoldDB" id="A0A138AW42"/>
<keyword evidence="5" id="KW-0804">Transcription</keyword>
<feature type="domain" description="RNA polymerase sigma factor 70 region 4 type 2" evidence="7">
    <location>
        <begin position="112"/>
        <end position="160"/>
    </location>
</feature>
<reference evidence="10" key="1">
    <citation type="submission" date="2016-02" db="EMBL/GenBank/DDBJ databases">
        <authorList>
            <person name="Wen L."/>
            <person name="He K."/>
            <person name="Yang H."/>
        </authorList>
    </citation>
    <scope>NUCLEOTIDE SEQUENCE [LARGE SCALE GENOMIC DNA]</scope>
    <source>
        <strain evidence="10">JCM 15929</strain>
    </source>
</reference>
<evidence type="ECO:0000256" key="3">
    <source>
        <dbReference type="ARBA" id="ARBA00023082"/>
    </source>
</evidence>
<comment type="similarity">
    <text evidence="1">Belongs to the sigma-70 factor family. ECF subfamily.</text>
</comment>
<dbReference type="Pfam" id="PF08281">
    <property type="entry name" value="Sigma70_r4_2"/>
    <property type="match status" value="1"/>
</dbReference>
<dbReference type="STRING" id="239498.AXK60_02015"/>
<dbReference type="Proteomes" id="UP000070258">
    <property type="component" value="Unassembled WGS sequence"/>
</dbReference>
<dbReference type="Pfam" id="PF04542">
    <property type="entry name" value="Sigma70_r2"/>
    <property type="match status" value="1"/>
</dbReference>
<protein>
    <submittedName>
        <fullName evidence="9">Uncharacterized protein</fullName>
    </submittedName>
</protein>
<dbReference type="OrthoDB" id="9780299at2"/>
<dbReference type="EMBL" id="LSRF01000001">
    <property type="protein sequence ID" value="KXP14687.1"/>
    <property type="molecule type" value="Genomic_DNA"/>
</dbReference>
<proteinExistence type="inferred from homology"/>
<dbReference type="InterPro" id="IPR013249">
    <property type="entry name" value="RNA_pol_sigma70_r4_t2"/>
</dbReference>
<dbReference type="InterPro" id="IPR036388">
    <property type="entry name" value="WH-like_DNA-bd_sf"/>
</dbReference>
<name>A0A138AW42_9ACTN</name>
<evidence type="ECO:0000313" key="10">
    <source>
        <dbReference type="Proteomes" id="UP000070258"/>
    </source>
</evidence>
<keyword evidence="4" id="KW-0238">DNA-binding</keyword>
<sequence>MTPAVGEDMWRRETPHVLAALVRRYGDFAACEDAVQEALVDASRQWPADGVPAKPRGWLVRVASRRYLDGHRQDIARLRREHRVALLDGVDRVTDPAAPLEDHDASLEVLTYCCHPALTIESQVTLALRTVLGLSTKQIAAVYLIPSATVGQRISRAKATIDLQHRRFPPPATRQERLPAVMHALYLMYTAGHSRSVGGHLLDVDVTTEAIRLARLLHNELPEETETAGLLALMLLSEARRPARTTPDGDLVPLRDQDRGRWDHTGIAEGVVLIEAALPTGPVGPYQLQAAISAVHAEAPTWERTDWPQIAALYAMLARSAPSPAVTLNYAVAINEVHGPARALRMLEPLLDDPRFRGSHRLYAVRAPILEAFGRRDEAIADYRTAARLCTNIPEQRFLNARIEALGIEPDGADPT</sequence>
<keyword evidence="2" id="KW-0805">Transcription regulation</keyword>
<evidence type="ECO:0000256" key="4">
    <source>
        <dbReference type="ARBA" id="ARBA00023125"/>
    </source>
</evidence>
<dbReference type="Gene3D" id="1.10.10.10">
    <property type="entry name" value="Winged helix-like DNA-binding domain superfamily/Winged helix DNA-binding domain"/>
    <property type="match status" value="1"/>
</dbReference>
<evidence type="ECO:0000256" key="1">
    <source>
        <dbReference type="ARBA" id="ARBA00010641"/>
    </source>
</evidence>
<comment type="caution">
    <text evidence="9">The sequence shown here is derived from an EMBL/GenBank/DDBJ whole genome shotgun (WGS) entry which is preliminary data.</text>
</comment>
<dbReference type="PANTHER" id="PTHR47756:SF2">
    <property type="entry name" value="BLL6612 PROTEIN"/>
    <property type="match status" value="1"/>
</dbReference>
<dbReference type="PANTHER" id="PTHR47756">
    <property type="entry name" value="BLL6612 PROTEIN-RELATED"/>
    <property type="match status" value="1"/>
</dbReference>
<dbReference type="GO" id="GO:0003677">
    <property type="term" value="F:DNA binding"/>
    <property type="evidence" value="ECO:0007669"/>
    <property type="project" value="UniProtKB-KW"/>
</dbReference>
<dbReference type="InterPro" id="IPR007627">
    <property type="entry name" value="RNA_pol_sigma70_r2"/>
</dbReference>
<dbReference type="RefSeq" id="WP_068569298.1">
    <property type="nucleotide sequence ID" value="NZ_LSRF01000001.1"/>
</dbReference>
<evidence type="ECO:0000259" key="6">
    <source>
        <dbReference type="Pfam" id="PF04542"/>
    </source>
</evidence>
<dbReference type="SUPFAM" id="SSF88659">
    <property type="entry name" value="Sigma3 and sigma4 domains of RNA polymerase sigma factors"/>
    <property type="match status" value="1"/>
</dbReference>
<dbReference type="InterPro" id="IPR046531">
    <property type="entry name" value="DUF6596"/>
</dbReference>